<evidence type="ECO:0000313" key="6">
    <source>
        <dbReference type="Proteomes" id="UP000271098"/>
    </source>
</evidence>
<reference evidence="7" key="1">
    <citation type="submission" date="2016-06" db="UniProtKB">
        <authorList>
            <consortium name="WormBaseParasite"/>
        </authorList>
    </citation>
    <scope>IDENTIFICATION</scope>
</reference>
<dbReference type="EMBL" id="UYRT01083769">
    <property type="protein sequence ID" value="VDN27917.1"/>
    <property type="molecule type" value="Genomic_DNA"/>
</dbReference>
<feature type="transmembrane region" description="Helical" evidence="3">
    <location>
        <begin position="6"/>
        <end position="29"/>
    </location>
</feature>
<evidence type="ECO:0000313" key="7">
    <source>
        <dbReference type="WBParaSite" id="GPUH_0001647101-mRNA-1"/>
    </source>
</evidence>
<evidence type="ECO:0000313" key="5">
    <source>
        <dbReference type="EMBL" id="VDN27917.1"/>
    </source>
</evidence>
<keyword evidence="6" id="KW-1185">Reference proteome</keyword>
<evidence type="ECO:0000256" key="2">
    <source>
        <dbReference type="SAM" id="MobiDB-lite"/>
    </source>
</evidence>
<keyword evidence="3" id="KW-0812">Transmembrane</keyword>
<keyword evidence="3" id="KW-0472">Membrane</keyword>
<feature type="compositionally biased region" description="Gly residues" evidence="2">
    <location>
        <begin position="71"/>
        <end position="81"/>
    </location>
</feature>
<proteinExistence type="predicted"/>
<organism evidence="7">
    <name type="scientific">Gongylonema pulchrum</name>
    <dbReference type="NCBI Taxonomy" id="637853"/>
    <lineage>
        <taxon>Eukaryota</taxon>
        <taxon>Metazoa</taxon>
        <taxon>Ecdysozoa</taxon>
        <taxon>Nematoda</taxon>
        <taxon>Chromadorea</taxon>
        <taxon>Rhabditida</taxon>
        <taxon>Spirurina</taxon>
        <taxon>Spiruromorpha</taxon>
        <taxon>Spiruroidea</taxon>
        <taxon>Gongylonematidae</taxon>
        <taxon>Gongylonema</taxon>
    </lineage>
</organism>
<dbReference type="Proteomes" id="UP000271098">
    <property type="component" value="Unassembled WGS sequence"/>
</dbReference>
<feature type="domain" description="Nematode cuticle collagen N-terminal" evidence="4">
    <location>
        <begin position="5"/>
        <end position="57"/>
    </location>
</feature>
<sequence>MKVHKVTFIASAVSGITLVACLIAVLSIYSDVQTIWSQLDLEISTFRATTDDLWKDMMRFARKKRFRRQYGGKGVYSGGSNPGNHEASIPSGGLNQYGEEDGNHEATIPPHDSSGYGSNIGPASSVPSPIDVGSSSPSPPPSLAGPPKLQHPSAGKSAGCGMFCDLLELIVRSLKTEK</sequence>
<feature type="region of interest" description="Disordered" evidence="2">
    <location>
        <begin position="71"/>
        <end position="155"/>
    </location>
</feature>
<keyword evidence="3" id="KW-1133">Transmembrane helix</keyword>
<dbReference type="OrthoDB" id="8939548at2759"/>
<dbReference type="Pfam" id="PF01484">
    <property type="entry name" value="Col_cuticle_N"/>
    <property type="match status" value="1"/>
</dbReference>
<accession>A0A183E658</accession>
<evidence type="ECO:0000259" key="4">
    <source>
        <dbReference type="SMART" id="SM01088"/>
    </source>
</evidence>
<dbReference type="SMART" id="SM01088">
    <property type="entry name" value="Col_cuticle_N"/>
    <property type="match status" value="1"/>
</dbReference>
<evidence type="ECO:0000256" key="3">
    <source>
        <dbReference type="SAM" id="Phobius"/>
    </source>
</evidence>
<dbReference type="WBParaSite" id="GPUH_0001647101-mRNA-1">
    <property type="protein sequence ID" value="GPUH_0001647101-mRNA-1"/>
    <property type="gene ID" value="GPUH_0001647101"/>
</dbReference>
<gene>
    <name evidence="5" type="ORF">GPUH_LOCUS16450</name>
</gene>
<dbReference type="InterPro" id="IPR002486">
    <property type="entry name" value="Col_cuticle_N"/>
</dbReference>
<keyword evidence="1" id="KW-0677">Repeat</keyword>
<evidence type="ECO:0000256" key="1">
    <source>
        <dbReference type="ARBA" id="ARBA00022737"/>
    </source>
</evidence>
<name>A0A183E658_9BILA</name>
<reference evidence="5 6" key="2">
    <citation type="submission" date="2018-11" db="EMBL/GenBank/DDBJ databases">
        <authorList>
            <consortium name="Pathogen Informatics"/>
        </authorList>
    </citation>
    <scope>NUCLEOTIDE SEQUENCE [LARGE SCALE GENOMIC DNA]</scope>
</reference>
<dbReference type="PROSITE" id="PS51257">
    <property type="entry name" value="PROKAR_LIPOPROTEIN"/>
    <property type="match status" value="1"/>
</dbReference>
<dbReference type="GO" id="GO:0042302">
    <property type="term" value="F:structural constituent of cuticle"/>
    <property type="evidence" value="ECO:0007669"/>
    <property type="project" value="InterPro"/>
</dbReference>
<protein>
    <submittedName>
        <fullName evidence="7">Col_cuticle_N domain-containing protein</fullName>
    </submittedName>
</protein>
<dbReference type="AlphaFoldDB" id="A0A183E658"/>
<feature type="compositionally biased region" description="Low complexity" evidence="2">
    <location>
        <begin position="124"/>
        <end position="136"/>
    </location>
</feature>